<evidence type="ECO:0000313" key="11">
    <source>
        <dbReference type="Proteomes" id="UP000288024"/>
    </source>
</evidence>
<organism evidence="10 11">
    <name type="scientific">Niallia taxi</name>
    <dbReference type="NCBI Taxonomy" id="2499688"/>
    <lineage>
        <taxon>Bacteria</taxon>
        <taxon>Bacillati</taxon>
        <taxon>Bacillota</taxon>
        <taxon>Bacilli</taxon>
        <taxon>Bacillales</taxon>
        <taxon>Bacillaceae</taxon>
        <taxon>Niallia</taxon>
    </lineage>
</organism>
<feature type="transmembrane region" description="Helical" evidence="7">
    <location>
        <begin position="6"/>
        <end position="24"/>
    </location>
</feature>
<comment type="subcellular location">
    <subcellularLocation>
        <location evidence="1">Cell membrane</location>
        <topology evidence="1">Multi-pass membrane protein</topology>
    </subcellularLocation>
</comment>
<keyword evidence="6 7" id="KW-0472">Membrane</keyword>
<dbReference type="Pfam" id="PF20730">
    <property type="entry name" value="YetF_N"/>
    <property type="match status" value="1"/>
</dbReference>
<evidence type="ECO:0000256" key="1">
    <source>
        <dbReference type="ARBA" id="ARBA00004651"/>
    </source>
</evidence>
<sequence>MLVDITVELCVGFFTLLLMLKILGKIQFSQITPFDFITGMVLGNFVGDSIFDERTGVLDIVYSILLWGLLIYLVELLTQKSFILRSFFEGKPSMLVNKGEIDFKALKKNHIDLSQLQHLLRKQGYFSLFDAEYVILEQDGNISVAPKHSYGAPTNEDLQIPEKKVRLAYALVLDGKVNKQNLKTLQFNEGWLKKQLSQQQISDYKDVLYAEWQEDKGLQVATYNKSPNQ</sequence>
<dbReference type="InterPro" id="IPR023090">
    <property type="entry name" value="UPF0702_alpha/beta_dom_sf"/>
</dbReference>
<proteinExistence type="inferred from homology"/>
<dbReference type="InterPro" id="IPR007353">
    <property type="entry name" value="DUF421"/>
</dbReference>
<evidence type="ECO:0000256" key="6">
    <source>
        <dbReference type="ARBA" id="ARBA00023136"/>
    </source>
</evidence>
<keyword evidence="4 7" id="KW-0812">Transmembrane</keyword>
<evidence type="ECO:0000313" key="10">
    <source>
        <dbReference type="EMBL" id="RVT65572.1"/>
    </source>
</evidence>
<evidence type="ECO:0000256" key="5">
    <source>
        <dbReference type="ARBA" id="ARBA00022989"/>
    </source>
</evidence>
<dbReference type="Gene3D" id="3.30.240.20">
    <property type="entry name" value="bsu07140 like domains"/>
    <property type="match status" value="2"/>
</dbReference>
<feature type="transmembrane region" description="Helical" evidence="7">
    <location>
        <begin position="57"/>
        <end position="77"/>
    </location>
</feature>
<dbReference type="RefSeq" id="WP_127737790.1">
    <property type="nucleotide sequence ID" value="NZ_CAJCKN010000040.1"/>
</dbReference>
<protein>
    <submittedName>
        <fullName evidence="10">DUF421 domain-containing protein</fullName>
    </submittedName>
</protein>
<evidence type="ECO:0000259" key="9">
    <source>
        <dbReference type="Pfam" id="PF20730"/>
    </source>
</evidence>
<evidence type="ECO:0000259" key="8">
    <source>
        <dbReference type="Pfam" id="PF04239"/>
    </source>
</evidence>
<feature type="domain" description="YetF C-terminal" evidence="8">
    <location>
        <begin position="80"/>
        <end position="213"/>
    </location>
</feature>
<feature type="domain" description="YetF-like N-terminal transmembrane" evidence="9">
    <location>
        <begin position="3"/>
        <end position="76"/>
    </location>
</feature>
<reference evidence="10 11" key="1">
    <citation type="submission" date="2019-01" db="EMBL/GenBank/DDBJ databases">
        <title>Bacillus sp. M5HDSG1-1, whole genome shotgun sequence.</title>
        <authorList>
            <person name="Tuo L."/>
        </authorList>
    </citation>
    <scope>NUCLEOTIDE SEQUENCE [LARGE SCALE GENOMIC DNA]</scope>
    <source>
        <strain evidence="10 11">M5HDSG1-1</strain>
    </source>
</reference>
<dbReference type="InterPro" id="IPR048454">
    <property type="entry name" value="YetF_N"/>
</dbReference>
<dbReference type="Pfam" id="PF04239">
    <property type="entry name" value="DUF421"/>
    <property type="match status" value="1"/>
</dbReference>
<evidence type="ECO:0000256" key="2">
    <source>
        <dbReference type="ARBA" id="ARBA00006448"/>
    </source>
</evidence>
<comment type="similarity">
    <text evidence="2">Belongs to the UPF0702 family.</text>
</comment>
<evidence type="ECO:0000256" key="7">
    <source>
        <dbReference type="SAM" id="Phobius"/>
    </source>
</evidence>
<gene>
    <name evidence="10" type="ORF">EM808_08750</name>
</gene>
<name>A0A3S2TYR0_9BACI</name>
<evidence type="ECO:0000256" key="4">
    <source>
        <dbReference type="ARBA" id="ARBA00022692"/>
    </source>
</evidence>
<dbReference type="PANTHER" id="PTHR34582">
    <property type="entry name" value="UPF0702 TRANSMEMBRANE PROTEIN YCAP"/>
    <property type="match status" value="1"/>
</dbReference>
<comment type="caution">
    <text evidence="10">The sequence shown here is derived from an EMBL/GenBank/DDBJ whole genome shotgun (WGS) entry which is preliminary data.</text>
</comment>
<keyword evidence="3" id="KW-1003">Cell membrane</keyword>
<accession>A0A3S2TYR0</accession>
<dbReference type="PANTHER" id="PTHR34582:SF5">
    <property type="entry name" value="UPF0702 TRANSMEMBRANE PROTEIN YETF"/>
    <property type="match status" value="1"/>
</dbReference>
<dbReference type="GO" id="GO:0005886">
    <property type="term" value="C:plasma membrane"/>
    <property type="evidence" value="ECO:0007669"/>
    <property type="project" value="UniProtKB-SubCell"/>
</dbReference>
<keyword evidence="11" id="KW-1185">Reference proteome</keyword>
<dbReference type="AlphaFoldDB" id="A0A3S2TYR0"/>
<dbReference type="EMBL" id="RZTZ01000002">
    <property type="protein sequence ID" value="RVT65572.1"/>
    <property type="molecule type" value="Genomic_DNA"/>
</dbReference>
<keyword evidence="5 7" id="KW-1133">Transmembrane helix</keyword>
<dbReference type="Proteomes" id="UP000288024">
    <property type="component" value="Unassembled WGS sequence"/>
</dbReference>
<evidence type="ECO:0000256" key="3">
    <source>
        <dbReference type="ARBA" id="ARBA00022475"/>
    </source>
</evidence>